<feature type="transmembrane region" description="Helical" evidence="2">
    <location>
        <begin position="77"/>
        <end position="97"/>
    </location>
</feature>
<dbReference type="RefSeq" id="WP_285231808.1">
    <property type="nucleotide sequence ID" value="NZ_CP116346.1"/>
</dbReference>
<dbReference type="AlphaFoldDB" id="A0AA95NB19"/>
<reference evidence="3" key="1">
    <citation type="submission" date="2023-01" db="EMBL/GenBank/DDBJ databases">
        <title>Whole genome sequence of Paucibacter sp. S2-9 isolated from pond sediment.</title>
        <authorList>
            <person name="Jung J.Y."/>
        </authorList>
    </citation>
    <scope>NUCLEOTIDE SEQUENCE</scope>
    <source>
        <strain evidence="3">S2-9</strain>
    </source>
</reference>
<feature type="transmembrane region" description="Helical" evidence="2">
    <location>
        <begin position="112"/>
        <end position="132"/>
    </location>
</feature>
<protein>
    <recommendedName>
        <fullName evidence="5">Signal transduction histidine kinase internal region domain-containing protein</fullName>
    </recommendedName>
</protein>
<feature type="coiled-coil region" evidence="1">
    <location>
        <begin position="136"/>
        <end position="163"/>
    </location>
</feature>
<accession>A0AA95NB19</accession>
<organism evidence="3 4">
    <name type="scientific">Paucibacter sediminis</name>
    <dbReference type="NCBI Taxonomy" id="3019553"/>
    <lineage>
        <taxon>Bacteria</taxon>
        <taxon>Pseudomonadati</taxon>
        <taxon>Pseudomonadota</taxon>
        <taxon>Betaproteobacteria</taxon>
        <taxon>Burkholderiales</taxon>
        <taxon>Sphaerotilaceae</taxon>
        <taxon>Roseateles</taxon>
    </lineage>
</organism>
<gene>
    <name evidence="3" type="ORF">PFX98_17690</name>
</gene>
<sequence length="354" mass="38724">MKVRSLGFLGLSGGRAAGLGLLWGLAVTAMESSTLPLGRVSAGELAQFALHLLPQWCLAGLLLALGTALLEQRLGGAQTALAMFGFALLNCAVWRVFGQPLAYSLRESDDALLHVFWSSMFYGGLFVTAYGLSQRSERTRELLARAEIARQKTEAQLSALRLQALRGQIDPAFLLRAISEIERRYADDVEGAERLLVPLVEFLRAAMPGVRESASTVAAELRLAGLFAALLSELAPERSNWHIRVDGAMPDAAFPSLLLLPVLEQLLASDSLDAAVELRLHQVDGRCVLRLERERRGPPRHWLSPDLEYRMQVALQALHGIDWTLMVGESPQAPALLLTLPLRGPDESQGEQHE</sequence>
<dbReference type="Proteomes" id="UP001177769">
    <property type="component" value="Chromosome"/>
</dbReference>
<keyword evidence="2" id="KW-0812">Transmembrane</keyword>
<dbReference type="EMBL" id="CP116346">
    <property type="protein sequence ID" value="WIT10734.1"/>
    <property type="molecule type" value="Genomic_DNA"/>
</dbReference>
<keyword evidence="2" id="KW-0472">Membrane</keyword>
<dbReference type="KEGG" id="pais:PFX98_17690"/>
<evidence type="ECO:0008006" key="5">
    <source>
        <dbReference type="Google" id="ProtNLM"/>
    </source>
</evidence>
<evidence type="ECO:0000256" key="2">
    <source>
        <dbReference type="SAM" id="Phobius"/>
    </source>
</evidence>
<keyword evidence="2" id="KW-1133">Transmembrane helix</keyword>
<keyword evidence="4" id="KW-1185">Reference proteome</keyword>
<evidence type="ECO:0000313" key="3">
    <source>
        <dbReference type="EMBL" id="WIT10734.1"/>
    </source>
</evidence>
<proteinExistence type="predicted"/>
<evidence type="ECO:0000256" key="1">
    <source>
        <dbReference type="SAM" id="Coils"/>
    </source>
</evidence>
<feature type="transmembrane region" description="Helical" evidence="2">
    <location>
        <begin position="48"/>
        <end position="70"/>
    </location>
</feature>
<keyword evidence="1" id="KW-0175">Coiled coil</keyword>
<evidence type="ECO:0000313" key="4">
    <source>
        <dbReference type="Proteomes" id="UP001177769"/>
    </source>
</evidence>
<name>A0AA95NB19_9BURK</name>